<dbReference type="GO" id="GO:0008168">
    <property type="term" value="F:methyltransferase activity"/>
    <property type="evidence" value="ECO:0007669"/>
    <property type="project" value="UniProtKB-UniRule"/>
</dbReference>
<evidence type="ECO:0000256" key="3">
    <source>
        <dbReference type="ARBA" id="ARBA00022603"/>
    </source>
</evidence>
<proteinExistence type="inferred from homology"/>
<keyword evidence="5 6" id="KW-0949">S-adenosyl-L-methionine</keyword>
<keyword evidence="4 7" id="KW-0808">Transferase</keyword>
<gene>
    <name evidence="7" type="ORF">KDL01_01400</name>
</gene>
<sequence length="282" mass="30598">MADLKAPAKGVGHTAIFIAWVRHMESLREDALFRDPLAAAMMTTLAEDPALSEVAEVVDATHTSARGFPEYFAVRTRFFDDELRDAMDRGIRQVVTLAAGLDARTVRLPCPDGTVWYELDLPEMTEFKTGLIARAELLPTCARRAVAADLTEPWSQALLAAGFDPELPTAWLVEGLLMYLEPADGDALLARLSALSAPDSTLALEHLQAAMLGDEGAPVRARVEEQGASWLAARDDLGPWLARHGWHADVFAGDDPRIGYGRSVAPLPACWLVGARRSRTAG</sequence>
<dbReference type="EC" id="2.1.1.-" evidence="6"/>
<evidence type="ECO:0000313" key="8">
    <source>
        <dbReference type="Proteomes" id="UP000675781"/>
    </source>
</evidence>
<evidence type="ECO:0000256" key="5">
    <source>
        <dbReference type="ARBA" id="ARBA00022691"/>
    </source>
</evidence>
<reference evidence="7" key="1">
    <citation type="submission" date="2021-04" db="EMBL/GenBank/DDBJ databases">
        <title>Genome based classification of Actinospica acidithermotolerans sp. nov., an actinobacterium isolated from an Indonesian hot spring.</title>
        <authorList>
            <person name="Kusuma A.B."/>
            <person name="Putra K.E."/>
            <person name="Nafisah S."/>
            <person name="Loh J."/>
            <person name="Nouioui I."/>
            <person name="Goodfellow M."/>
        </authorList>
    </citation>
    <scope>NUCLEOTIDE SEQUENCE</scope>
    <source>
        <strain evidence="7">CSCA 57</strain>
    </source>
</reference>
<evidence type="ECO:0000256" key="2">
    <source>
        <dbReference type="ARBA" id="ARBA00008138"/>
    </source>
</evidence>
<dbReference type="SUPFAM" id="SSF53335">
    <property type="entry name" value="S-adenosyl-L-methionine-dependent methyltransferases"/>
    <property type="match status" value="1"/>
</dbReference>
<dbReference type="InterPro" id="IPR011610">
    <property type="entry name" value="SAM_mthyl_Trfase_ML2640-like"/>
</dbReference>
<dbReference type="PANTHER" id="PTHR43619">
    <property type="entry name" value="S-ADENOSYL-L-METHIONINE-DEPENDENT METHYLTRANSFERASE YKTD-RELATED"/>
    <property type="match status" value="1"/>
</dbReference>
<comment type="function">
    <text evidence="1 6">Exhibits S-adenosyl-L-methionine-dependent methyltransferase activity.</text>
</comment>
<protein>
    <recommendedName>
        <fullName evidence="6">S-adenosyl-L-methionine-dependent methyltransferase</fullName>
        <ecNumber evidence="6">2.1.1.-</ecNumber>
    </recommendedName>
</protein>
<dbReference type="Proteomes" id="UP000675781">
    <property type="component" value="Unassembled WGS sequence"/>
</dbReference>
<name>A0A941EMS6_9ACTN</name>
<dbReference type="InterPro" id="IPR007213">
    <property type="entry name" value="Ppm1/Ppm2/Tcmp"/>
</dbReference>
<evidence type="ECO:0000313" key="7">
    <source>
        <dbReference type="EMBL" id="MBR7831894.1"/>
    </source>
</evidence>
<dbReference type="AlphaFoldDB" id="A0A941EMS6"/>
<dbReference type="Pfam" id="PF04072">
    <property type="entry name" value="LCM"/>
    <property type="match status" value="1"/>
</dbReference>
<keyword evidence="8" id="KW-1185">Reference proteome</keyword>
<dbReference type="GO" id="GO:0032259">
    <property type="term" value="P:methylation"/>
    <property type="evidence" value="ECO:0007669"/>
    <property type="project" value="UniProtKB-KW"/>
</dbReference>
<dbReference type="NCBIfam" id="TIGR00027">
    <property type="entry name" value="mthyl_TIGR00027"/>
    <property type="match status" value="1"/>
</dbReference>
<comment type="caution">
    <text evidence="7">The sequence shown here is derived from an EMBL/GenBank/DDBJ whole genome shotgun (WGS) entry which is preliminary data.</text>
</comment>
<accession>A0A941EMS6</accession>
<dbReference type="Gene3D" id="3.40.50.150">
    <property type="entry name" value="Vaccinia Virus protein VP39"/>
    <property type="match status" value="1"/>
</dbReference>
<dbReference type="RefSeq" id="WP_212526428.1">
    <property type="nucleotide sequence ID" value="NZ_JAGSOG010000003.1"/>
</dbReference>
<dbReference type="InterPro" id="IPR029063">
    <property type="entry name" value="SAM-dependent_MTases_sf"/>
</dbReference>
<keyword evidence="3 6" id="KW-0489">Methyltransferase</keyword>
<organism evidence="7 8">
    <name type="scientific">Actinospica durhamensis</name>
    <dbReference type="NCBI Taxonomy" id="1508375"/>
    <lineage>
        <taxon>Bacteria</taxon>
        <taxon>Bacillati</taxon>
        <taxon>Actinomycetota</taxon>
        <taxon>Actinomycetes</taxon>
        <taxon>Catenulisporales</taxon>
        <taxon>Actinospicaceae</taxon>
        <taxon>Actinospica</taxon>
    </lineage>
</organism>
<comment type="similarity">
    <text evidence="2 6">Belongs to the UPF0677 family.</text>
</comment>
<evidence type="ECO:0000256" key="1">
    <source>
        <dbReference type="ARBA" id="ARBA00003907"/>
    </source>
</evidence>
<dbReference type="EMBL" id="JAGSOG010000003">
    <property type="protein sequence ID" value="MBR7831894.1"/>
    <property type="molecule type" value="Genomic_DNA"/>
</dbReference>
<dbReference type="PANTHER" id="PTHR43619:SF2">
    <property type="entry name" value="S-ADENOSYL-L-METHIONINE-DEPENDENT METHYLTRANSFERASES SUPERFAMILY PROTEIN"/>
    <property type="match status" value="1"/>
</dbReference>
<evidence type="ECO:0000256" key="6">
    <source>
        <dbReference type="RuleBase" id="RU362030"/>
    </source>
</evidence>
<evidence type="ECO:0000256" key="4">
    <source>
        <dbReference type="ARBA" id="ARBA00022679"/>
    </source>
</evidence>